<dbReference type="AlphaFoldDB" id="A0A7W6F1Z6"/>
<keyword evidence="3" id="KW-1185">Reference proteome</keyword>
<reference evidence="2 3" key="1">
    <citation type="submission" date="2020-08" db="EMBL/GenBank/DDBJ databases">
        <title>Genomic Encyclopedia of Type Strains, Phase IV (KMG-IV): sequencing the most valuable type-strain genomes for metagenomic binning, comparative biology and taxonomic classification.</title>
        <authorList>
            <person name="Goeker M."/>
        </authorList>
    </citation>
    <scope>NUCLEOTIDE SEQUENCE [LARGE SCALE GENOMIC DNA]</scope>
    <source>
        <strain evidence="2 3">DSM 19512</strain>
    </source>
</reference>
<protein>
    <recommendedName>
        <fullName evidence="4">DUF3887 domain-containing protein</fullName>
    </recommendedName>
</protein>
<dbReference type="EMBL" id="JACIDH010000001">
    <property type="protein sequence ID" value="MBB3877845.1"/>
    <property type="molecule type" value="Genomic_DNA"/>
</dbReference>
<feature type="chain" id="PRO_5030695576" description="DUF3887 domain-containing protein" evidence="1">
    <location>
        <begin position="23"/>
        <end position="123"/>
    </location>
</feature>
<keyword evidence="1" id="KW-0732">Signal</keyword>
<proteinExistence type="predicted"/>
<gene>
    <name evidence="2" type="ORF">GGR48_000248</name>
</gene>
<feature type="signal peptide" evidence="1">
    <location>
        <begin position="1"/>
        <end position="22"/>
    </location>
</feature>
<evidence type="ECO:0000313" key="2">
    <source>
        <dbReference type="EMBL" id="MBB3877845.1"/>
    </source>
</evidence>
<evidence type="ECO:0008006" key="4">
    <source>
        <dbReference type="Google" id="ProtNLM"/>
    </source>
</evidence>
<comment type="caution">
    <text evidence="2">The sequence shown here is derived from an EMBL/GenBank/DDBJ whole genome shotgun (WGS) entry which is preliminary data.</text>
</comment>
<evidence type="ECO:0000313" key="3">
    <source>
        <dbReference type="Proteomes" id="UP000538670"/>
    </source>
</evidence>
<dbReference type="Proteomes" id="UP000538670">
    <property type="component" value="Unassembled WGS sequence"/>
</dbReference>
<sequence>MKRLGILAIGALMLASSAQAQAGEQGLYADQLRAMFTAVADGTCPETLMGPELLGACRQQLPQMSAMLKAAGAIQSMTLVKAEDADGRHYENYKVTFANGAPSHWTIGALQDGRFNAVYSLGD</sequence>
<dbReference type="RefSeq" id="WP_183950040.1">
    <property type="nucleotide sequence ID" value="NZ_JACIDH010000001.1"/>
</dbReference>
<name>A0A7W6F1Z6_9SPHN</name>
<accession>A0A7W6F1Z6</accession>
<organism evidence="2 3">
    <name type="scientific">Sphingomonas pseudosanguinis</name>
    <dbReference type="NCBI Taxonomy" id="413712"/>
    <lineage>
        <taxon>Bacteria</taxon>
        <taxon>Pseudomonadati</taxon>
        <taxon>Pseudomonadota</taxon>
        <taxon>Alphaproteobacteria</taxon>
        <taxon>Sphingomonadales</taxon>
        <taxon>Sphingomonadaceae</taxon>
        <taxon>Sphingomonas</taxon>
    </lineage>
</organism>
<evidence type="ECO:0000256" key="1">
    <source>
        <dbReference type="SAM" id="SignalP"/>
    </source>
</evidence>